<accession>A0A437QCM2</accession>
<name>A0A437QCM2_9GAMM</name>
<dbReference type="EMBL" id="SACQ01000001">
    <property type="protein sequence ID" value="RVU32300.1"/>
    <property type="molecule type" value="Genomic_DNA"/>
</dbReference>
<dbReference type="Gene3D" id="3.60.21.70">
    <property type="entry name" value="PhoD-like phosphatase"/>
    <property type="match status" value="1"/>
</dbReference>
<dbReference type="AlphaFoldDB" id="A0A437QCM2"/>
<dbReference type="InterPro" id="IPR029052">
    <property type="entry name" value="Metallo-depent_PP-like"/>
</dbReference>
<keyword evidence="3" id="KW-1185">Reference proteome</keyword>
<evidence type="ECO:0000313" key="3">
    <source>
        <dbReference type="Proteomes" id="UP000282818"/>
    </source>
</evidence>
<organism evidence="2 3">
    <name type="scientific">Neptunomonas marina</name>
    <dbReference type="NCBI Taxonomy" id="1815562"/>
    <lineage>
        <taxon>Bacteria</taxon>
        <taxon>Pseudomonadati</taxon>
        <taxon>Pseudomonadota</taxon>
        <taxon>Gammaproteobacteria</taxon>
        <taxon>Oceanospirillales</taxon>
        <taxon>Oceanospirillaceae</taxon>
        <taxon>Neptunomonas</taxon>
    </lineage>
</organism>
<evidence type="ECO:0000313" key="2">
    <source>
        <dbReference type="EMBL" id="RVU32300.1"/>
    </source>
</evidence>
<sequence length="641" mass="72607">MTNAVPPLVLAGPILRRITTKRITLWLATREPVRLQLQLMPADGIEQRYDESALASATQTLTAGKYLYFYLIDLALDQPLTTNRWIGYDLSLGVAEKPWQSIKQWGAELCYGGKETPGFVIRHRLDRILHGSCRKPHHASDDGLVRADQQVEKHLETPEHWPSVLMMSGDQVYVDDVAGPMLVAIHRLIAQLELPHGTLEGADISSTQLLHDSAPYYYRRAELLPDDKASGELTRVFFGGAKKPIFTSDNAHNHLVSLAEMLAMYLLAWSPTAWHGLSLEAPSTIPEEHRDKYDHEIEVIGRFVSQLHHARRVMAHLPCAMIFDDHDVTDDWNLTAAWEQTAYGNPFSKRIIGNALVAYLVCQGWGNAPEQFSSALMAQTQQAMAAPGCETHKHLIEELIRFPHWHYSWDTEPVLIVLDTRTHRWRSEKSFDKPSGLMDWEAITDLQSHLLGHNAVVMVSPAPIFGVKLIEAIQRIVTALGYPLLVDAENWMAHSGSAHALMNLFRHPRTPDNFVILSGDVHYSFVYDIELRDHVGGPDIWQITSSGVKNEFPDTLLDIFDRVNRWLYAPWSPLNWFTKRRGMRVVPRKPKDAKRGERLINASGIGWLTLDGEGRPNHMVQLCSDGRDLEFEADHSEATWE</sequence>
<dbReference type="Proteomes" id="UP000282818">
    <property type="component" value="Unassembled WGS sequence"/>
</dbReference>
<gene>
    <name evidence="2" type="ORF">EOE65_01210</name>
</gene>
<evidence type="ECO:0000259" key="1">
    <source>
        <dbReference type="Pfam" id="PF09423"/>
    </source>
</evidence>
<dbReference type="InterPro" id="IPR018946">
    <property type="entry name" value="PhoD-like_MPP"/>
</dbReference>
<dbReference type="CDD" id="cd07389">
    <property type="entry name" value="MPP_PhoD"/>
    <property type="match status" value="1"/>
</dbReference>
<dbReference type="RefSeq" id="WP_127692469.1">
    <property type="nucleotide sequence ID" value="NZ_SACQ01000001.1"/>
</dbReference>
<dbReference type="SUPFAM" id="SSF56300">
    <property type="entry name" value="Metallo-dependent phosphatases"/>
    <property type="match status" value="1"/>
</dbReference>
<dbReference type="Pfam" id="PF09423">
    <property type="entry name" value="PhoD"/>
    <property type="match status" value="1"/>
</dbReference>
<dbReference type="InterPro" id="IPR038607">
    <property type="entry name" value="PhoD-like_sf"/>
</dbReference>
<protein>
    <submittedName>
        <fullName evidence="2">Alkaline phosphatase family protein</fullName>
    </submittedName>
</protein>
<dbReference type="PANTHER" id="PTHR37031">
    <property type="entry name" value="METALLOPHOSPHATASE BINDING DOMAIN PROTEIN"/>
    <property type="match status" value="1"/>
</dbReference>
<feature type="domain" description="PhoD-like phosphatase metallophosphatase" evidence="1">
    <location>
        <begin position="309"/>
        <end position="583"/>
    </location>
</feature>
<dbReference type="PANTHER" id="PTHR37031:SF2">
    <property type="entry name" value="PHOD-LIKE PHOSPHATASE METALLOPHOSPHATASE DOMAIN-CONTAINING PROTEIN"/>
    <property type="match status" value="1"/>
</dbReference>
<proteinExistence type="predicted"/>
<reference evidence="2 3" key="1">
    <citation type="submission" date="2019-01" db="EMBL/GenBank/DDBJ databases">
        <authorList>
            <person name="Chen W.-M."/>
        </authorList>
    </citation>
    <scope>NUCLEOTIDE SEQUENCE [LARGE SCALE GENOMIC DNA]</scope>
    <source>
        <strain evidence="2 3">HPM-16</strain>
    </source>
</reference>
<comment type="caution">
    <text evidence="2">The sequence shown here is derived from an EMBL/GenBank/DDBJ whole genome shotgun (WGS) entry which is preliminary data.</text>
</comment>